<feature type="domain" description="Peptidoglycan hydrolase PcsB coiled-coil" evidence="4">
    <location>
        <begin position="99"/>
        <end position="171"/>
    </location>
</feature>
<protein>
    <submittedName>
        <fullName evidence="5">Peptidase M23</fullName>
    </submittedName>
</protein>
<dbReference type="Pfam" id="PF24568">
    <property type="entry name" value="CC_PcsB"/>
    <property type="match status" value="1"/>
</dbReference>
<evidence type="ECO:0000256" key="2">
    <source>
        <dbReference type="SAM" id="Coils"/>
    </source>
</evidence>
<dbReference type="CDD" id="cd12797">
    <property type="entry name" value="M23_peptidase"/>
    <property type="match status" value="1"/>
</dbReference>
<dbReference type="AlphaFoldDB" id="A0A4Z0D679"/>
<dbReference type="PANTHER" id="PTHR21666:SF289">
    <property type="entry name" value="L-ALA--D-GLU ENDOPEPTIDASE"/>
    <property type="match status" value="1"/>
</dbReference>
<dbReference type="RefSeq" id="WP_135270903.1">
    <property type="nucleotide sequence ID" value="NZ_SRIB01000005.1"/>
</dbReference>
<sequence>MKYKKMISLFIAILFVFSTVFQVYAQSISDLKKQQSEIQSQIEQTKKELESMQSESKSVENQIKELDLKISNAQSELDSVEKELEIINANIEKAEKDLEEAEKNIADKTETFNQRLRVMYKNGNVGYLEVLLSSGDIKDFLSRQTMIESIAEQDKELLQYMKEQRDIVEQKKVELEAQRASVEITKSKLESRKRDLEAVSRQKEDLMGRLVKDIDAYEKEYDKLNDYAKQIESKIVELQRNTNSYSGGVMLWPVEGYSRISSSFGYRIHPIFNVQKLHTGIDIPAPTGTAVHAASDGIVIYADWLGSYGKAIMIDHGSGIVTLYAHNSSILVSEGETVSRGQSIAKIGSTGVSTGPHLHFEVRKNGAYVDPIPWLK</sequence>
<evidence type="ECO:0000313" key="5">
    <source>
        <dbReference type="EMBL" id="TFZ40385.1"/>
    </source>
</evidence>
<organism evidence="5 6">
    <name type="scientific">Soehngenia longivitae</name>
    <dbReference type="NCBI Taxonomy" id="2562294"/>
    <lineage>
        <taxon>Bacteria</taxon>
        <taxon>Bacillati</taxon>
        <taxon>Bacillota</taxon>
        <taxon>Tissierellia</taxon>
        <taxon>Tissierellales</taxon>
        <taxon>Tissierellaceae</taxon>
        <taxon>Soehngenia</taxon>
    </lineage>
</organism>
<keyword evidence="1" id="KW-0732">Signal</keyword>
<dbReference type="OrthoDB" id="9809488at2"/>
<dbReference type="InterPro" id="IPR016047">
    <property type="entry name" value="M23ase_b-sheet_dom"/>
</dbReference>
<name>A0A4Z0D679_9FIRM</name>
<dbReference type="InterPro" id="IPR011055">
    <property type="entry name" value="Dup_hybrid_motif"/>
</dbReference>
<dbReference type="Pfam" id="PF01551">
    <property type="entry name" value="Peptidase_M23"/>
    <property type="match status" value="1"/>
</dbReference>
<dbReference type="Gene3D" id="6.10.250.3150">
    <property type="match status" value="1"/>
</dbReference>
<evidence type="ECO:0000256" key="1">
    <source>
        <dbReference type="ARBA" id="ARBA00022729"/>
    </source>
</evidence>
<evidence type="ECO:0000259" key="3">
    <source>
        <dbReference type="Pfam" id="PF01551"/>
    </source>
</evidence>
<dbReference type="InterPro" id="IPR050570">
    <property type="entry name" value="Cell_wall_metabolism_enzyme"/>
</dbReference>
<feature type="coiled-coil region" evidence="2">
    <location>
        <begin position="158"/>
        <end position="241"/>
    </location>
</feature>
<dbReference type="Gene3D" id="2.70.70.10">
    <property type="entry name" value="Glucose Permease (Domain IIA)"/>
    <property type="match status" value="1"/>
</dbReference>
<dbReference type="InterPro" id="IPR057309">
    <property type="entry name" value="PcsB_CC"/>
</dbReference>
<accession>A0A4Z0D679</accession>
<gene>
    <name evidence="5" type="ORF">E4100_04765</name>
</gene>
<reference evidence="5 6" key="1">
    <citation type="submission" date="2019-03" db="EMBL/GenBank/DDBJ databases">
        <title>Draft genome sequence data and analysis of a Fermenting Bacterium, Soehngenia longevitae strain 1933PT, isolated from petroleum reservoir in Azerbaijan.</title>
        <authorList>
            <person name="Grouzdev D.S."/>
            <person name="Bidzhieva S.K."/>
            <person name="Sokolova D.S."/>
            <person name="Tourova T.P."/>
            <person name="Poltaraus A.B."/>
            <person name="Nazina T.N."/>
        </authorList>
    </citation>
    <scope>NUCLEOTIDE SEQUENCE [LARGE SCALE GENOMIC DNA]</scope>
    <source>
        <strain evidence="5 6">1933P</strain>
    </source>
</reference>
<dbReference type="Proteomes" id="UP000298381">
    <property type="component" value="Unassembled WGS sequence"/>
</dbReference>
<keyword evidence="6" id="KW-1185">Reference proteome</keyword>
<dbReference type="FunFam" id="2.70.70.10:FF:000006">
    <property type="entry name" value="M23 family peptidase"/>
    <property type="match status" value="1"/>
</dbReference>
<dbReference type="PANTHER" id="PTHR21666">
    <property type="entry name" value="PEPTIDASE-RELATED"/>
    <property type="match status" value="1"/>
</dbReference>
<feature type="domain" description="M23ase beta-sheet core" evidence="3">
    <location>
        <begin position="277"/>
        <end position="371"/>
    </location>
</feature>
<dbReference type="SUPFAM" id="SSF51261">
    <property type="entry name" value="Duplicated hybrid motif"/>
    <property type="match status" value="1"/>
</dbReference>
<dbReference type="GO" id="GO:0004222">
    <property type="term" value="F:metalloendopeptidase activity"/>
    <property type="evidence" value="ECO:0007669"/>
    <property type="project" value="TreeGrafter"/>
</dbReference>
<feature type="coiled-coil region" evidence="2">
    <location>
        <begin position="28"/>
        <end position="111"/>
    </location>
</feature>
<proteinExistence type="predicted"/>
<comment type="caution">
    <text evidence="5">The sequence shown here is derived from an EMBL/GenBank/DDBJ whole genome shotgun (WGS) entry which is preliminary data.</text>
</comment>
<dbReference type="EMBL" id="SRIB01000005">
    <property type="protein sequence ID" value="TFZ40385.1"/>
    <property type="molecule type" value="Genomic_DNA"/>
</dbReference>
<evidence type="ECO:0000259" key="4">
    <source>
        <dbReference type="Pfam" id="PF24568"/>
    </source>
</evidence>
<evidence type="ECO:0000313" key="6">
    <source>
        <dbReference type="Proteomes" id="UP000298381"/>
    </source>
</evidence>
<keyword evidence="2" id="KW-0175">Coiled coil</keyword>